<dbReference type="Proteomes" id="UP000054925">
    <property type="component" value="Unassembled WGS sequence"/>
</dbReference>
<dbReference type="EMBL" id="FCOL02000101">
    <property type="protein sequence ID" value="SAL83642.1"/>
    <property type="molecule type" value="Genomic_DNA"/>
</dbReference>
<sequence>MNAEWGSDQPEKERASPPESAPVAELTVFAIQEELTVRMVQAETGRGEFERSWAMTGVILSDIIQFVLELAILSCTFASLLKYLPDGPVPWGTLSWSAPLPTRKRQANLTQRAHSQCC</sequence>
<evidence type="ECO:0000256" key="1">
    <source>
        <dbReference type="SAM" id="MobiDB-lite"/>
    </source>
</evidence>
<evidence type="ECO:0000313" key="2">
    <source>
        <dbReference type="EMBL" id="SAL83642.1"/>
    </source>
</evidence>
<feature type="region of interest" description="Disordered" evidence="1">
    <location>
        <begin position="1"/>
        <end position="21"/>
    </location>
</feature>
<organism evidence="2 3">
    <name type="scientific">Caballeronia terrestris</name>
    <dbReference type="NCBI Taxonomy" id="1226301"/>
    <lineage>
        <taxon>Bacteria</taxon>
        <taxon>Pseudomonadati</taxon>
        <taxon>Pseudomonadota</taxon>
        <taxon>Betaproteobacteria</taxon>
        <taxon>Burkholderiales</taxon>
        <taxon>Burkholderiaceae</taxon>
        <taxon>Caballeronia</taxon>
    </lineage>
</organism>
<evidence type="ECO:0000313" key="3">
    <source>
        <dbReference type="Proteomes" id="UP000054925"/>
    </source>
</evidence>
<protein>
    <submittedName>
        <fullName evidence="2">Uncharacterized protein</fullName>
    </submittedName>
</protein>
<proteinExistence type="predicted"/>
<gene>
    <name evidence="2" type="ORF">AWB67_06464</name>
</gene>
<keyword evidence="3" id="KW-1185">Reference proteome</keyword>
<accession>A0A158KR93</accession>
<dbReference type="AlphaFoldDB" id="A0A158KR93"/>
<reference evidence="2" key="1">
    <citation type="submission" date="2016-01" db="EMBL/GenBank/DDBJ databases">
        <authorList>
            <person name="Peeters C."/>
        </authorList>
    </citation>
    <scope>NUCLEOTIDE SEQUENCE [LARGE SCALE GENOMIC DNA]</scope>
    <source>
        <strain evidence="2">LMG 22937</strain>
    </source>
</reference>
<comment type="caution">
    <text evidence="2">The sequence shown here is derived from an EMBL/GenBank/DDBJ whole genome shotgun (WGS) entry which is preliminary data.</text>
</comment>
<name>A0A158KR93_9BURK</name>